<keyword evidence="2" id="KW-1185">Reference proteome</keyword>
<accession>A0A3M7RM51</accession>
<dbReference type="Proteomes" id="UP000276133">
    <property type="component" value="Unassembled WGS sequence"/>
</dbReference>
<evidence type="ECO:0000313" key="2">
    <source>
        <dbReference type="Proteomes" id="UP000276133"/>
    </source>
</evidence>
<evidence type="ECO:0000313" key="1">
    <source>
        <dbReference type="EMBL" id="RNA24490.1"/>
    </source>
</evidence>
<comment type="caution">
    <text evidence="1">The sequence shown here is derived from an EMBL/GenBank/DDBJ whole genome shotgun (WGS) entry which is preliminary data.</text>
</comment>
<protein>
    <submittedName>
        <fullName evidence="1">Uncharacterized protein</fullName>
    </submittedName>
</protein>
<organism evidence="1 2">
    <name type="scientific">Brachionus plicatilis</name>
    <name type="common">Marine rotifer</name>
    <name type="synonym">Brachionus muelleri</name>
    <dbReference type="NCBI Taxonomy" id="10195"/>
    <lineage>
        <taxon>Eukaryota</taxon>
        <taxon>Metazoa</taxon>
        <taxon>Spiralia</taxon>
        <taxon>Gnathifera</taxon>
        <taxon>Rotifera</taxon>
        <taxon>Eurotatoria</taxon>
        <taxon>Monogononta</taxon>
        <taxon>Pseudotrocha</taxon>
        <taxon>Ploima</taxon>
        <taxon>Brachionidae</taxon>
        <taxon>Brachionus</taxon>
    </lineage>
</organism>
<dbReference type="EMBL" id="REGN01003113">
    <property type="protein sequence ID" value="RNA24490.1"/>
    <property type="molecule type" value="Genomic_DNA"/>
</dbReference>
<gene>
    <name evidence="1" type="ORF">BpHYR1_048619</name>
</gene>
<reference evidence="1 2" key="1">
    <citation type="journal article" date="2018" name="Sci. Rep.">
        <title>Genomic signatures of local adaptation to the degree of environmental predictability in rotifers.</title>
        <authorList>
            <person name="Franch-Gras L."/>
            <person name="Hahn C."/>
            <person name="Garcia-Roger E.M."/>
            <person name="Carmona M.J."/>
            <person name="Serra M."/>
            <person name="Gomez A."/>
        </authorList>
    </citation>
    <scope>NUCLEOTIDE SEQUENCE [LARGE SCALE GENOMIC DNA]</scope>
    <source>
        <strain evidence="1">HYR1</strain>
    </source>
</reference>
<dbReference type="AlphaFoldDB" id="A0A3M7RM51"/>
<name>A0A3M7RM51_BRAPC</name>
<proteinExistence type="predicted"/>
<sequence>MLFYKIMIFFAFKSDKKIKEVSVKLNNLIFYYFQVKCYFCLLNRQIGRLILAAFGPARPARRPILSPIKLELSFEFIEKGRFEKEYEKWQNFLNILGPNPNS</sequence>